<feature type="transmembrane region" description="Helical" evidence="1">
    <location>
        <begin position="122"/>
        <end position="140"/>
    </location>
</feature>
<dbReference type="KEGG" id="cmin:NCTC10288_02060"/>
<feature type="transmembrane region" description="Helical" evidence="1">
    <location>
        <begin position="96"/>
        <end position="115"/>
    </location>
</feature>
<evidence type="ECO:0000313" key="3">
    <source>
        <dbReference type="EMBL" id="QPS60408.1"/>
    </source>
</evidence>
<sequence>MTKNNTLNQMWSTRPVRIPKKQGGDAHIAGVCEGIAVRYQIDPTIVRVAFVVATLAFGGGIAAYLTAWALMPRYGSPYCPLDAALGKDGAKEEQELGWMLIIGVLLTLSSGPLFLSGQFLSGLPPAVLTFGLMALAWYALHSREPLPPSGLLAAEQPVREEPVDLNAYSPAEGFPFPPGRRTPPSWDPLGVVPDAWDLPEPGPREEPKKKRGSQWAEAAIALGAVGAALTVAFLGVSFQSDVKSDESGFSARFNVGSQHISPNHEDELEEYYDLGIGESTVDFSQLHDLKDKHDITIDIGIGTVEVILPKDVPVSLTCDGGLGESNCANRHDDDALLDIHIDEGIGELTVTG</sequence>
<keyword evidence="1" id="KW-0812">Transmembrane</keyword>
<reference evidence="4 5" key="1">
    <citation type="submission" date="2018-06" db="EMBL/GenBank/DDBJ databases">
        <authorList>
            <consortium name="Pathogen Informatics"/>
            <person name="Doyle S."/>
        </authorList>
    </citation>
    <scope>NUCLEOTIDE SEQUENCE [LARGE SCALE GENOMIC DNA]</scope>
    <source>
        <strain evidence="4 5">NCTC10288</strain>
    </source>
</reference>
<dbReference type="STRING" id="38301.NX84_03555"/>
<feature type="transmembrane region" description="Helical" evidence="1">
    <location>
        <begin position="48"/>
        <end position="71"/>
    </location>
</feature>
<accession>A0A2X4RU49</accession>
<keyword evidence="1" id="KW-1133">Transmembrane helix</keyword>
<dbReference type="OrthoDB" id="3208990at2"/>
<reference evidence="3 6" key="2">
    <citation type="submission" date="2020-12" db="EMBL/GenBank/DDBJ databases">
        <title>FDA dAtabase for Regulatory Grade micrObial Sequences (FDA-ARGOS): Supporting development and validation of Infectious Disease Dx tests.</title>
        <authorList>
            <person name="Sproer C."/>
            <person name="Gronow S."/>
            <person name="Severitt S."/>
            <person name="Schroder I."/>
            <person name="Tallon L."/>
            <person name="Sadzewicz L."/>
            <person name="Zhao X."/>
            <person name="Boylan J."/>
            <person name="Ott S."/>
            <person name="Bowen H."/>
            <person name="Vavikolanu K."/>
            <person name="Mehta A."/>
            <person name="Aluvathingal J."/>
            <person name="Nadendla S."/>
            <person name="Lowell S."/>
            <person name="Myers T."/>
            <person name="Yan Y."/>
            <person name="Sichtig H."/>
        </authorList>
    </citation>
    <scope>NUCLEOTIDE SEQUENCE [LARGE SCALE GENOMIC DNA]</scope>
    <source>
        <strain evidence="3 6">FDAARGOS_894</strain>
    </source>
</reference>
<keyword evidence="6" id="KW-1185">Reference proteome</keyword>
<dbReference type="Pfam" id="PF04024">
    <property type="entry name" value="PspC"/>
    <property type="match status" value="1"/>
</dbReference>
<organism evidence="4 5">
    <name type="scientific">Corynebacterium minutissimum</name>
    <dbReference type="NCBI Taxonomy" id="38301"/>
    <lineage>
        <taxon>Bacteria</taxon>
        <taxon>Bacillati</taxon>
        <taxon>Actinomycetota</taxon>
        <taxon>Actinomycetes</taxon>
        <taxon>Mycobacteriales</taxon>
        <taxon>Corynebacteriaceae</taxon>
        <taxon>Corynebacterium</taxon>
    </lineage>
</organism>
<evidence type="ECO:0000313" key="4">
    <source>
        <dbReference type="EMBL" id="SQI00742.1"/>
    </source>
</evidence>
<dbReference type="GeneID" id="70783933"/>
<protein>
    <submittedName>
        <fullName evidence="4">Hypothetical membrane protein</fullName>
    </submittedName>
    <submittedName>
        <fullName evidence="3">PspC domain-containing protein</fullName>
    </submittedName>
</protein>
<proteinExistence type="predicted"/>
<dbReference type="InterPro" id="IPR007168">
    <property type="entry name" value="Phageshock_PspC_N"/>
</dbReference>
<evidence type="ECO:0000256" key="1">
    <source>
        <dbReference type="SAM" id="Phobius"/>
    </source>
</evidence>
<feature type="transmembrane region" description="Helical" evidence="1">
    <location>
        <begin position="218"/>
        <end position="238"/>
    </location>
</feature>
<evidence type="ECO:0000313" key="6">
    <source>
        <dbReference type="Proteomes" id="UP000594905"/>
    </source>
</evidence>
<name>A0A2X4RU49_9CORY</name>
<keyword evidence="1" id="KW-0472">Membrane</keyword>
<evidence type="ECO:0000259" key="2">
    <source>
        <dbReference type="Pfam" id="PF04024"/>
    </source>
</evidence>
<dbReference type="RefSeq" id="WP_039673848.1">
    <property type="nucleotide sequence ID" value="NZ_CP065689.1"/>
</dbReference>
<dbReference type="Proteomes" id="UP000249264">
    <property type="component" value="Chromosome 1"/>
</dbReference>
<dbReference type="EMBL" id="CP065689">
    <property type="protein sequence ID" value="QPS60408.1"/>
    <property type="molecule type" value="Genomic_DNA"/>
</dbReference>
<dbReference type="Proteomes" id="UP000594905">
    <property type="component" value="Chromosome"/>
</dbReference>
<evidence type="ECO:0000313" key="5">
    <source>
        <dbReference type="Proteomes" id="UP000249264"/>
    </source>
</evidence>
<gene>
    <name evidence="3" type="ORF">I6G51_04220</name>
    <name evidence="4" type="ORF">NCTC10288_02060</name>
</gene>
<dbReference type="AlphaFoldDB" id="A0A2X4RU49"/>
<dbReference type="EMBL" id="LS483460">
    <property type="protein sequence ID" value="SQI00742.1"/>
    <property type="molecule type" value="Genomic_DNA"/>
</dbReference>
<feature type="domain" description="Phage shock protein PspC N-terminal" evidence="2">
    <location>
        <begin position="25"/>
        <end position="73"/>
    </location>
</feature>